<keyword evidence="6 14" id="KW-0732">Signal</keyword>
<dbReference type="InterPro" id="IPR001839">
    <property type="entry name" value="TGF-b_C"/>
</dbReference>
<dbReference type="Bgee" id="ENSLACG00000015109">
    <property type="expression patterns" value="Expressed in chordate pharynx and 5 other cell types or tissues"/>
</dbReference>
<dbReference type="GeneTree" id="ENSGT00940000160657"/>
<evidence type="ECO:0000256" key="7">
    <source>
        <dbReference type="ARBA" id="ARBA00023030"/>
    </source>
</evidence>
<dbReference type="FunFam" id="2.10.90.10:FF:000006">
    <property type="entry name" value="growth/differentiation factor 8"/>
    <property type="match status" value="1"/>
</dbReference>
<evidence type="ECO:0000256" key="1">
    <source>
        <dbReference type="ARBA" id="ARBA00004613"/>
    </source>
</evidence>
<dbReference type="OrthoDB" id="5948587at2759"/>
<keyword evidence="3 14" id="KW-0202">Cytokine</keyword>
<dbReference type="GO" id="GO:0005615">
    <property type="term" value="C:extracellular space"/>
    <property type="evidence" value="ECO:0007669"/>
    <property type="project" value="UniProtKB-UniRule"/>
</dbReference>
<dbReference type="PROSITE" id="PS00250">
    <property type="entry name" value="TGF_BETA_1"/>
    <property type="match status" value="1"/>
</dbReference>
<evidence type="ECO:0000256" key="13">
    <source>
        <dbReference type="RuleBase" id="RU000354"/>
    </source>
</evidence>
<dbReference type="Gene3D" id="2.10.90.10">
    <property type="entry name" value="Cystine-knot cytokines"/>
    <property type="match status" value="1"/>
</dbReference>
<evidence type="ECO:0000256" key="2">
    <source>
        <dbReference type="ARBA" id="ARBA00006656"/>
    </source>
</evidence>
<dbReference type="InParanoid" id="H3B5H6"/>
<comment type="similarity">
    <text evidence="2 13">Belongs to the TGF-beta family.</text>
</comment>
<dbReference type="OMA" id="KIMEPRS"/>
<dbReference type="KEGG" id="lcm:102350883"/>
<evidence type="ECO:0000256" key="6">
    <source>
        <dbReference type="ARBA" id="ARBA00022729"/>
    </source>
</evidence>
<evidence type="ECO:0000313" key="18">
    <source>
        <dbReference type="Proteomes" id="UP000008672"/>
    </source>
</evidence>
<evidence type="ECO:0000256" key="14">
    <source>
        <dbReference type="RuleBase" id="RU369049"/>
    </source>
</evidence>
<dbReference type="CDD" id="cd19388">
    <property type="entry name" value="TGF_beta_GDF8"/>
    <property type="match status" value="1"/>
</dbReference>
<dbReference type="PANTHER" id="PTHR11848:SF150">
    <property type="entry name" value="GROWTH_DIFFERENTIATION FACTOR 8"/>
    <property type="match status" value="1"/>
</dbReference>
<dbReference type="InterPro" id="IPR001111">
    <property type="entry name" value="TGF-b_propeptide"/>
</dbReference>
<keyword evidence="9" id="KW-0325">Glycoprotein</keyword>
<dbReference type="Gene3D" id="2.60.120.970">
    <property type="match status" value="1"/>
</dbReference>
<reference evidence="17" key="3">
    <citation type="submission" date="2025-09" db="UniProtKB">
        <authorList>
            <consortium name="Ensembl"/>
        </authorList>
    </citation>
    <scope>IDENTIFICATION</scope>
</reference>
<evidence type="ECO:0000256" key="15">
    <source>
        <dbReference type="SAM" id="SignalP"/>
    </source>
</evidence>
<evidence type="ECO:0000256" key="4">
    <source>
        <dbReference type="ARBA" id="ARBA00022525"/>
    </source>
</evidence>
<feature type="domain" description="TGF-beta family profile" evidence="16">
    <location>
        <begin position="260"/>
        <end position="372"/>
    </location>
</feature>
<dbReference type="PROSITE" id="PS51362">
    <property type="entry name" value="TGF_BETA_2"/>
    <property type="match status" value="1"/>
</dbReference>
<dbReference type="CTD" id="798441"/>
<dbReference type="Proteomes" id="UP000008672">
    <property type="component" value="Unassembled WGS sequence"/>
</dbReference>
<dbReference type="SMART" id="SM00204">
    <property type="entry name" value="TGFB"/>
    <property type="match status" value="1"/>
</dbReference>
<dbReference type="GO" id="GO:0005125">
    <property type="term" value="F:cytokine activity"/>
    <property type="evidence" value="ECO:0007669"/>
    <property type="project" value="UniProtKB-UniRule"/>
</dbReference>
<dbReference type="FunCoup" id="H3B5H6">
    <property type="interactions" value="209"/>
</dbReference>
<comment type="function">
    <text evidence="10 14">Acts specifically as a negative regulator of skeletal muscle growth.</text>
</comment>
<reference evidence="17" key="2">
    <citation type="submission" date="2025-08" db="UniProtKB">
        <authorList>
            <consortium name="Ensembl"/>
        </authorList>
    </citation>
    <scope>IDENTIFICATION</scope>
</reference>
<evidence type="ECO:0000256" key="5">
    <source>
        <dbReference type="ARBA" id="ARBA00022685"/>
    </source>
</evidence>
<evidence type="ECO:0000313" key="17">
    <source>
        <dbReference type="Ensembl" id="ENSLACP00000017147.1"/>
    </source>
</evidence>
<comment type="subunit">
    <text evidence="14">Homodimer; disulfide-linked.</text>
</comment>
<evidence type="ECO:0000259" key="16">
    <source>
        <dbReference type="PROSITE" id="PS51362"/>
    </source>
</evidence>
<name>H3B5H6_LATCH</name>
<dbReference type="InterPro" id="IPR015615">
    <property type="entry name" value="TGF-beta-rel"/>
</dbReference>
<accession>H3B5H6</accession>
<evidence type="ECO:0000256" key="10">
    <source>
        <dbReference type="ARBA" id="ARBA00023756"/>
    </source>
</evidence>
<gene>
    <name evidence="17" type="primary">MSTN</name>
</gene>
<reference evidence="18" key="1">
    <citation type="submission" date="2011-08" db="EMBL/GenBank/DDBJ databases">
        <title>The draft genome of Latimeria chalumnae.</title>
        <authorList>
            <person name="Di Palma F."/>
            <person name="Alfoldi J."/>
            <person name="Johnson J."/>
            <person name="Berlin A."/>
            <person name="Gnerre S."/>
            <person name="Jaffe D."/>
            <person name="MacCallum I."/>
            <person name="Young S."/>
            <person name="Walker B.J."/>
            <person name="Lander E."/>
            <person name="Lindblad-Toh K."/>
        </authorList>
    </citation>
    <scope>NUCLEOTIDE SEQUENCE [LARGE SCALE GENOMIC DNA]</scope>
    <source>
        <strain evidence="18">Wild caught</strain>
    </source>
</reference>
<keyword evidence="8 14" id="KW-1015">Disulfide bond</keyword>
<dbReference type="Ensembl" id="ENSLACT00000017273.1">
    <property type="protein sequence ID" value="ENSLACP00000017147.1"/>
    <property type="gene ID" value="ENSLACG00000015109.1"/>
</dbReference>
<dbReference type="FunFam" id="2.60.120.970:FF:000001">
    <property type="entry name" value="Growth/differentiation factor 8"/>
    <property type="match status" value="1"/>
</dbReference>
<feature type="signal peptide" evidence="15">
    <location>
        <begin position="1"/>
        <end position="22"/>
    </location>
</feature>
<dbReference type="Pfam" id="PF00019">
    <property type="entry name" value="TGF_beta"/>
    <property type="match status" value="1"/>
</dbReference>
<sequence length="372" mass="41878">MQGSRLLLYLYVLAALSPVGLTGLTQTVEKGEQEGRCPACDWKDDRAFRLESIKSQILSKLRLEQPPNISRDTVKELLPKAPPLQELIDQYDVQKDDSNEGSLEDDDYHATTETVITMATEPDSIVHVEGKPVCCFFKFSPQVQYSRVVKAQLWIHLKPIDQKQTTVTLEAVRLLHLKDGIKRMKSRTLKVEMNSSIGGWQSVDVKAALLNWIQQPESKFGMEILASDSSGRDLAITFPGPGEEGLHPFLEMKVIGMAKRSRRDFGLDCDEHSTESRCCRYPLTVDFEAFGWDWIIAPKKYKANYCSGECEFVFLQKLPHTHVVHQTNPKGSAGPCCTPTKMSPINMLYFNANEQIVYGKIPSMVVDRCGCS</sequence>
<dbReference type="InterPro" id="IPR017948">
    <property type="entry name" value="TGFb_CS"/>
</dbReference>
<dbReference type="STRING" id="7897.ENSLACP00000017147"/>
<keyword evidence="18" id="KW-1185">Reference proteome</keyword>
<dbReference type="GO" id="GO:0008083">
    <property type="term" value="F:growth factor activity"/>
    <property type="evidence" value="ECO:0007669"/>
    <property type="project" value="UniProtKB-UniRule"/>
</dbReference>
<evidence type="ECO:0000256" key="3">
    <source>
        <dbReference type="ARBA" id="ARBA00022514"/>
    </source>
</evidence>
<protein>
    <recommendedName>
        <fullName evidence="11 14">Growth/differentiation factor 8</fullName>
        <shortName evidence="14">GDF-8</shortName>
    </recommendedName>
    <alternativeName>
        <fullName evidence="12 14">Myostatin</fullName>
    </alternativeName>
</protein>
<evidence type="ECO:0000256" key="9">
    <source>
        <dbReference type="ARBA" id="ARBA00023180"/>
    </source>
</evidence>
<organism evidence="17 18">
    <name type="scientific">Latimeria chalumnae</name>
    <name type="common">Coelacanth</name>
    <dbReference type="NCBI Taxonomy" id="7897"/>
    <lineage>
        <taxon>Eukaryota</taxon>
        <taxon>Metazoa</taxon>
        <taxon>Chordata</taxon>
        <taxon>Craniata</taxon>
        <taxon>Vertebrata</taxon>
        <taxon>Euteleostomi</taxon>
        <taxon>Coelacanthiformes</taxon>
        <taxon>Coelacanthidae</taxon>
        <taxon>Latimeria</taxon>
    </lineage>
</organism>
<feature type="chain" id="PRO_5003579822" description="Growth/differentiation factor 8" evidence="15">
    <location>
        <begin position="23"/>
        <end position="372"/>
    </location>
</feature>
<keyword evidence="5 14" id="KW-0165">Cleavage on pair of basic residues</keyword>
<keyword evidence="4 14" id="KW-0964">Secreted</keyword>
<evidence type="ECO:0000256" key="8">
    <source>
        <dbReference type="ARBA" id="ARBA00023157"/>
    </source>
</evidence>
<dbReference type="PANTHER" id="PTHR11848">
    <property type="entry name" value="TGF-BETA FAMILY"/>
    <property type="match status" value="1"/>
</dbReference>
<evidence type="ECO:0000256" key="11">
    <source>
        <dbReference type="ARBA" id="ARBA00023852"/>
    </source>
</evidence>
<dbReference type="SUPFAM" id="SSF57501">
    <property type="entry name" value="Cystine-knot cytokines"/>
    <property type="match status" value="1"/>
</dbReference>
<evidence type="ECO:0000256" key="12">
    <source>
        <dbReference type="ARBA" id="ARBA00031866"/>
    </source>
</evidence>
<keyword evidence="7 13" id="KW-0339">Growth factor</keyword>
<dbReference type="Pfam" id="PF00688">
    <property type="entry name" value="TGFb_propeptide"/>
    <property type="match status" value="1"/>
</dbReference>
<dbReference type="GeneID" id="102350883"/>
<dbReference type="HOGENOM" id="CLU_020515_6_1_1"/>
<dbReference type="AlphaFoldDB" id="H3B5H6"/>
<dbReference type="EMBL" id="AFYH01074225">
    <property type="status" value="NOT_ANNOTATED_CDS"/>
    <property type="molecule type" value="Genomic_DNA"/>
</dbReference>
<dbReference type="InterPro" id="IPR029034">
    <property type="entry name" value="Cystine-knot_cytokine"/>
</dbReference>
<proteinExistence type="inferred from homology"/>
<comment type="subcellular location">
    <subcellularLocation>
        <location evidence="1 14">Secreted</location>
    </subcellularLocation>
</comment>
<dbReference type="eggNOG" id="KOG3900">
    <property type="taxonomic scope" value="Eukaryota"/>
</dbReference>